<dbReference type="InterPro" id="IPR036380">
    <property type="entry name" value="Isochorismatase-like_sf"/>
</dbReference>
<dbReference type="GO" id="GO:0016787">
    <property type="term" value="F:hydrolase activity"/>
    <property type="evidence" value="ECO:0007669"/>
    <property type="project" value="UniProtKB-KW"/>
</dbReference>
<dbReference type="RefSeq" id="WP_128499159.1">
    <property type="nucleotide sequence ID" value="NZ_RZNC01000004.1"/>
</dbReference>
<reference evidence="3 4" key="1">
    <citation type="submission" date="2018-12" db="EMBL/GenBank/DDBJ databases">
        <authorList>
            <person name="Li F."/>
        </authorList>
    </citation>
    <scope>NUCLEOTIDE SEQUENCE [LARGE SCALE GENOMIC DNA]</scope>
    <source>
        <strain evidence="3 4">8H24J-4-2</strain>
    </source>
</reference>
<dbReference type="EMBL" id="RZNC01000004">
    <property type="protein sequence ID" value="RWZ59478.1"/>
    <property type="molecule type" value="Genomic_DNA"/>
</dbReference>
<name>A0A3S4BYV4_9MICO</name>
<organism evidence="3 4">
    <name type="scientific">Labedella populi</name>
    <dbReference type="NCBI Taxonomy" id="2498850"/>
    <lineage>
        <taxon>Bacteria</taxon>
        <taxon>Bacillati</taxon>
        <taxon>Actinomycetota</taxon>
        <taxon>Actinomycetes</taxon>
        <taxon>Micrococcales</taxon>
        <taxon>Microbacteriaceae</taxon>
        <taxon>Labedella</taxon>
    </lineage>
</organism>
<protein>
    <submittedName>
        <fullName evidence="3">Cysteine hydrolase</fullName>
    </submittedName>
</protein>
<dbReference type="SUPFAM" id="SSF52499">
    <property type="entry name" value="Isochorismatase-like hydrolases"/>
    <property type="match status" value="1"/>
</dbReference>
<dbReference type="CDD" id="cd00431">
    <property type="entry name" value="cysteine_hydrolases"/>
    <property type="match status" value="1"/>
</dbReference>
<feature type="domain" description="Isochorismatase-like" evidence="2">
    <location>
        <begin position="9"/>
        <end position="191"/>
    </location>
</feature>
<gene>
    <name evidence="3" type="ORF">ELQ92_11570</name>
</gene>
<dbReference type="PANTHER" id="PTHR43540:SF6">
    <property type="entry name" value="ISOCHORISMATASE-LIKE DOMAIN-CONTAINING PROTEIN"/>
    <property type="match status" value="1"/>
</dbReference>
<dbReference type="OrthoDB" id="9794942at2"/>
<accession>A0A3S4BYV4</accession>
<sequence>MSSTESRTTAILVVDMQNDTIHRQGAFADSGAAAHAESQNVIANAKAVVDAARSAGSQIFHNRIVVYPGAVGGANAPVFQMLAGGSFAVGTWGAQIVDELEPQDGDIVLDRNRMSVFNGTAIDTMLRNLGVTKVVVVGAWTNMAVEHTVRDAADHGFEVTIVSDATSSLSAEWQEGALGFGLLNIATIADTATVIASFGAAE</sequence>
<dbReference type="InterPro" id="IPR000868">
    <property type="entry name" value="Isochorismatase-like_dom"/>
</dbReference>
<evidence type="ECO:0000256" key="1">
    <source>
        <dbReference type="ARBA" id="ARBA00022801"/>
    </source>
</evidence>
<evidence type="ECO:0000313" key="3">
    <source>
        <dbReference type="EMBL" id="RWZ59478.1"/>
    </source>
</evidence>
<dbReference type="Proteomes" id="UP000288603">
    <property type="component" value="Unassembled WGS sequence"/>
</dbReference>
<evidence type="ECO:0000313" key="4">
    <source>
        <dbReference type="Proteomes" id="UP000288603"/>
    </source>
</evidence>
<dbReference type="InterPro" id="IPR050272">
    <property type="entry name" value="Isochorismatase-like_hydrls"/>
</dbReference>
<keyword evidence="1 3" id="KW-0378">Hydrolase</keyword>
<proteinExistence type="predicted"/>
<comment type="caution">
    <text evidence="3">The sequence shown here is derived from an EMBL/GenBank/DDBJ whole genome shotgun (WGS) entry which is preliminary data.</text>
</comment>
<keyword evidence="4" id="KW-1185">Reference proteome</keyword>
<dbReference type="AlphaFoldDB" id="A0A3S4BYV4"/>
<dbReference type="Pfam" id="PF00857">
    <property type="entry name" value="Isochorismatase"/>
    <property type="match status" value="1"/>
</dbReference>
<evidence type="ECO:0000259" key="2">
    <source>
        <dbReference type="Pfam" id="PF00857"/>
    </source>
</evidence>
<dbReference type="PANTHER" id="PTHR43540">
    <property type="entry name" value="PEROXYUREIDOACRYLATE/UREIDOACRYLATE AMIDOHYDROLASE-RELATED"/>
    <property type="match status" value="1"/>
</dbReference>
<dbReference type="Gene3D" id="3.40.50.850">
    <property type="entry name" value="Isochorismatase-like"/>
    <property type="match status" value="1"/>
</dbReference>